<evidence type="ECO:0000313" key="1">
    <source>
        <dbReference type="EMBL" id="KAL0192272.1"/>
    </source>
</evidence>
<protein>
    <submittedName>
        <fullName evidence="1">Uncharacterized protein</fullName>
    </submittedName>
</protein>
<sequence length="73" mass="8344">VCFRLYSQLMYEDEMSASRCPAVTEANLSHLVLLLKRLDIADMGQCKFLDRPGQFSMSSMKDQPLQLNTDLKT</sequence>
<gene>
    <name evidence="1" type="ORF">M9458_010568</name>
</gene>
<dbReference type="Gene3D" id="1.10.10.2130">
    <property type="entry name" value="DEAH helicase family, winged-helix domain"/>
    <property type="match status" value="1"/>
</dbReference>
<dbReference type="EMBL" id="JAMKFB020000005">
    <property type="protein sequence ID" value="KAL0192272.1"/>
    <property type="molecule type" value="Genomic_DNA"/>
</dbReference>
<accession>A0ABD0R1E8</accession>
<name>A0ABD0R1E8_CIRMR</name>
<comment type="caution">
    <text evidence="1">The sequence shown here is derived from an EMBL/GenBank/DDBJ whole genome shotgun (WGS) entry which is preliminary data.</text>
</comment>
<dbReference type="AlphaFoldDB" id="A0ABD0R1E8"/>
<reference evidence="1 2" key="1">
    <citation type="submission" date="2024-05" db="EMBL/GenBank/DDBJ databases">
        <title>Genome sequencing and assembly of Indian major carp, Cirrhinus mrigala (Hamilton, 1822).</title>
        <authorList>
            <person name="Mohindra V."/>
            <person name="Chowdhury L.M."/>
            <person name="Lal K."/>
            <person name="Jena J.K."/>
        </authorList>
    </citation>
    <scope>NUCLEOTIDE SEQUENCE [LARGE SCALE GENOMIC DNA]</scope>
    <source>
        <strain evidence="1">CM1030</strain>
        <tissue evidence="1">Blood</tissue>
    </source>
</reference>
<feature type="non-terminal residue" evidence="1">
    <location>
        <position position="1"/>
    </location>
</feature>
<organism evidence="1 2">
    <name type="scientific">Cirrhinus mrigala</name>
    <name type="common">Mrigala</name>
    <dbReference type="NCBI Taxonomy" id="683832"/>
    <lineage>
        <taxon>Eukaryota</taxon>
        <taxon>Metazoa</taxon>
        <taxon>Chordata</taxon>
        <taxon>Craniata</taxon>
        <taxon>Vertebrata</taxon>
        <taxon>Euteleostomi</taxon>
        <taxon>Actinopterygii</taxon>
        <taxon>Neopterygii</taxon>
        <taxon>Teleostei</taxon>
        <taxon>Ostariophysi</taxon>
        <taxon>Cypriniformes</taxon>
        <taxon>Cyprinidae</taxon>
        <taxon>Labeoninae</taxon>
        <taxon>Labeonini</taxon>
        <taxon>Cirrhinus</taxon>
    </lineage>
</organism>
<evidence type="ECO:0000313" key="2">
    <source>
        <dbReference type="Proteomes" id="UP001529510"/>
    </source>
</evidence>
<proteinExistence type="predicted"/>
<keyword evidence="2" id="KW-1185">Reference proteome</keyword>
<dbReference type="InterPro" id="IPR042035">
    <property type="entry name" value="DEAH_win-hel_dom"/>
</dbReference>
<dbReference type="Proteomes" id="UP001529510">
    <property type="component" value="Unassembled WGS sequence"/>
</dbReference>